<accession>A0AAD7YZM8</accession>
<dbReference type="InterPro" id="IPR004045">
    <property type="entry name" value="Glutathione_S-Trfase_N"/>
</dbReference>
<dbReference type="PROSITE" id="PS50404">
    <property type="entry name" value="GST_NTER"/>
    <property type="match status" value="1"/>
</dbReference>
<dbReference type="SUPFAM" id="SSF47616">
    <property type="entry name" value="GST C-terminal domain-like"/>
    <property type="match status" value="1"/>
</dbReference>
<dbReference type="FunFam" id="3.40.30.10:FF:000034">
    <property type="entry name" value="glutathione S-transferase 1"/>
    <property type="match status" value="1"/>
</dbReference>
<dbReference type="CDD" id="cd03177">
    <property type="entry name" value="GST_C_Delta_Epsilon"/>
    <property type="match status" value="1"/>
</dbReference>
<name>A0AAD7YZM8_MYTSE</name>
<keyword evidence="6" id="KW-1185">Reference proteome</keyword>
<evidence type="ECO:0000256" key="1">
    <source>
        <dbReference type="ARBA" id="ARBA00011738"/>
    </source>
</evidence>
<evidence type="ECO:0000259" key="3">
    <source>
        <dbReference type="PROSITE" id="PS50404"/>
    </source>
</evidence>
<sequence>MNRNPFCRVCYQIINMVIKLYGVDLSPPVRAAMMAFEIFNVPFEKIEVNLVANEHKTPEYLKKNPLHSVPVLEDGDFILHDSHAILAYLADVYGKDDSWYPKDVKKRALVNQKLFFDTSILFPRLRNVTYSIVMEGKKTIEQKLLDDIEQAYGFFEAFLSQTTYLAGDHVTIADVAALANMTTLENLLPIDEKKYPKITAWLTKGKNTPYCKKRNEPGANQLDEIVKKAIS</sequence>
<dbReference type="InterPro" id="IPR036249">
    <property type="entry name" value="Thioredoxin-like_sf"/>
</dbReference>
<dbReference type="PANTHER" id="PTHR43969:SF9">
    <property type="entry name" value="GLUTATHIONE S TRANSFERASE D10, ISOFORM A-RELATED"/>
    <property type="match status" value="1"/>
</dbReference>
<dbReference type="InterPro" id="IPR010987">
    <property type="entry name" value="Glutathione-S-Trfase_C-like"/>
</dbReference>
<dbReference type="GO" id="GO:0004364">
    <property type="term" value="F:glutathione transferase activity"/>
    <property type="evidence" value="ECO:0007669"/>
    <property type="project" value="TreeGrafter"/>
</dbReference>
<dbReference type="SUPFAM" id="SSF52833">
    <property type="entry name" value="Thioredoxin-like"/>
    <property type="match status" value="1"/>
</dbReference>
<reference evidence="5" key="1">
    <citation type="submission" date="2023-03" db="EMBL/GenBank/DDBJ databases">
        <title>Chromosome-level genomes of two armyworms, Mythimna separata and Mythimna loreyi, provide insights into the biosynthesis and reception of sex pheromones.</title>
        <authorList>
            <person name="Zhao H."/>
        </authorList>
    </citation>
    <scope>NUCLEOTIDE SEQUENCE</scope>
    <source>
        <strain evidence="5">BeijingLab</strain>
        <tissue evidence="5">Pupa</tissue>
    </source>
</reference>
<dbReference type="AlphaFoldDB" id="A0AAD7YZM8"/>
<dbReference type="InterPro" id="IPR004046">
    <property type="entry name" value="GST_C"/>
</dbReference>
<dbReference type="SFLD" id="SFLDG00358">
    <property type="entry name" value="Main_(cytGST)"/>
    <property type="match status" value="1"/>
</dbReference>
<organism evidence="5 6">
    <name type="scientific">Mythimna separata</name>
    <name type="common">Oriental armyworm</name>
    <name type="synonym">Pseudaletia separata</name>
    <dbReference type="NCBI Taxonomy" id="271217"/>
    <lineage>
        <taxon>Eukaryota</taxon>
        <taxon>Metazoa</taxon>
        <taxon>Ecdysozoa</taxon>
        <taxon>Arthropoda</taxon>
        <taxon>Hexapoda</taxon>
        <taxon>Insecta</taxon>
        <taxon>Pterygota</taxon>
        <taxon>Neoptera</taxon>
        <taxon>Endopterygota</taxon>
        <taxon>Lepidoptera</taxon>
        <taxon>Glossata</taxon>
        <taxon>Ditrysia</taxon>
        <taxon>Noctuoidea</taxon>
        <taxon>Noctuidae</taxon>
        <taxon>Noctuinae</taxon>
        <taxon>Hadenini</taxon>
        <taxon>Mythimna</taxon>
    </lineage>
</organism>
<comment type="caution">
    <text evidence="5">The sequence shown here is derived from an EMBL/GenBank/DDBJ whole genome shotgun (WGS) entry which is preliminary data.</text>
</comment>
<dbReference type="PROSITE" id="PS50405">
    <property type="entry name" value="GST_CTER"/>
    <property type="match status" value="1"/>
</dbReference>
<feature type="domain" description="GST C-terminal" evidence="4">
    <location>
        <begin position="103"/>
        <end position="229"/>
    </location>
</feature>
<dbReference type="InterPro" id="IPR036282">
    <property type="entry name" value="Glutathione-S-Trfase_C_sf"/>
</dbReference>
<evidence type="ECO:0000256" key="2">
    <source>
        <dbReference type="RuleBase" id="RU003494"/>
    </source>
</evidence>
<dbReference type="PANTHER" id="PTHR43969">
    <property type="entry name" value="GLUTATHIONE S TRANSFERASE D10, ISOFORM A-RELATED"/>
    <property type="match status" value="1"/>
</dbReference>
<gene>
    <name evidence="5" type="ORF">PYW07_015221</name>
</gene>
<dbReference type="FunFam" id="1.20.1050.10:FF:000007">
    <property type="entry name" value="Glutathione S-transferase 1-1"/>
    <property type="match status" value="1"/>
</dbReference>
<dbReference type="Pfam" id="PF00043">
    <property type="entry name" value="GST_C"/>
    <property type="match status" value="1"/>
</dbReference>
<dbReference type="EMBL" id="JARGEI010000004">
    <property type="protein sequence ID" value="KAJ8732622.1"/>
    <property type="molecule type" value="Genomic_DNA"/>
</dbReference>
<dbReference type="Proteomes" id="UP001231518">
    <property type="component" value="Chromosome 6"/>
</dbReference>
<dbReference type="SFLD" id="SFLDG01153">
    <property type="entry name" value="Main.4:_Theta-like"/>
    <property type="match status" value="1"/>
</dbReference>
<evidence type="ECO:0000313" key="5">
    <source>
        <dbReference type="EMBL" id="KAJ8732622.1"/>
    </source>
</evidence>
<evidence type="ECO:0000313" key="6">
    <source>
        <dbReference type="Proteomes" id="UP001231518"/>
    </source>
</evidence>
<feature type="domain" description="GST N-terminal" evidence="3">
    <location>
        <begin position="16"/>
        <end position="97"/>
    </location>
</feature>
<dbReference type="GO" id="GO:0006749">
    <property type="term" value="P:glutathione metabolic process"/>
    <property type="evidence" value="ECO:0007669"/>
    <property type="project" value="TreeGrafter"/>
</dbReference>
<evidence type="ECO:0008006" key="7">
    <source>
        <dbReference type="Google" id="ProtNLM"/>
    </source>
</evidence>
<dbReference type="Gene3D" id="3.40.30.10">
    <property type="entry name" value="Glutaredoxin"/>
    <property type="match status" value="1"/>
</dbReference>
<dbReference type="Gene3D" id="1.20.1050.10">
    <property type="match status" value="1"/>
</dbReference>
<dbReference type="InterPro" id="IPR040079">
    <property type="entry name" value="Glutathione_S-Trfase"/>
</dbReference>
<dbReference type="SFLD" id="SFLDS00019">
    <property type="entry name" value="Glutathione_Transferase_(cytos"/>
    <property type="match status" value="1"/>
</dbReference>
<dbReference type="Pfam" id="PF02798">
    <property type="entry name" value="GST_N"/>
    <property type="match status" value="1"/>
</dbReference>
<comment type="similarity">
    <text evidence="2">Belongs to the GST superfamily.</text>
</comment>
<comment type="subunit">
    <text evidence="1">Homodimer.</text>
</comment>
<evidence type="ECO:0000259" key="4">
    <source>
        <dbReference type="PROSITE" id="PS50405"/>
    </source>
</evidence>
<protein>
    <recommendedName>
        <fullName evidence="7">Glutathione transferase</fullName>
    </recommendedName>
</protein>
<proteinExistence type="inferred from homology"/>